<accession>A0ABT2C4W3</accession>
<keyword evidence="3" id="KW-1185">Reference proteome</keyword>
<dbReference type="Proteomes" id="UP001165263">
    <property type="component" value="Unassembled WGS sequence"/>
</dbReference>
<name>A0ABT2C4W3_9BURK</name>
<gene>
    <name evidence="2" type="ORF">NX786_24055</name>
</gene>
<evidence type="ECO:0000256" key="1">
    <source>
        <dbReference type="SAM" id="MobiDB-lite"/>
    </source>
</evidence>
<feature type="region of interest" description="Disordered" evidence="1">
    <location>
        <begin position="1"/>
        <end position="46"/>
    </location>
</feature>
<evidence type="ECO:0000313" key="3">
    <source>
        <dbReference type="Proteomes" id="UP001165263"/>
    </source>
</evidence>
<proteinExistence type="predicted"/>
<evidence type="ECO:0000313" key="2">
    <source>
        <dbReference type="EMBL" id="MCS0632410.1"/>
    </source>
</evidence>
<reference evidence="2" key="1">
    <citation type="submission" date="2022-08" db="EMBL/GenBank/DDBJ databases">
        <title>Reclassification of Massilia species as members of the genera Telluria, Duganella, Pseudoduganella, Mokoshia gen. nov. and Zemynaea gen. nov. using orthogonal and non-orthogonal genome-based approaches.</title>
        <authorList>
            <person name="Bowman J.P."/>
        </authorList>
    </citation>
    <scope>NUCLEOTIDE SEQUENCE</scope>
    <source>
        <strain evidence="2">LMG 11547</strain>
    </source>
</reference>
<dbReference type="RefSeq" id="WP_259451440.1">
    <property type="nucleotide sequence ID" value="NZ_CP119520.1"/>
</dbReference>
<dbReference type="EMBL" id="JANUHC010000009">
    <property type="protein sequence ID" value="MCS0632410.1"/>
    <property type="molecule type" value="Genomic_DNA"/>
</dbReference>
<sequence>MGRRGRAQPAINIAAIPTVNHVPTRMRFPQTRRAPHRAAPQPDMMP</sequence>
<organism evidence="2 3">
    <name type="scientific">Telluria mixta</name>
    <dbReference type="NCBI Taxonomy" id="34071"/>
    <lineage>
        <taxon>Bacteria</taxon>
        <taxon>Pseudomonadati</taxon>
        <taxon>Pseudomonadota</taxon>
        <taxon>Betaproteobacteria</taxon>
        <taxon>Burkholderiales</taxon>
        <taxon>Oxalobacteraceae</taxon>
        <taxon>Telluria group</taxon>
        <taxon>Telluria</taxon>
    </lineage>
</organism>
<protein>
    <submittedName>
        <fullName evidence="2">Uncharacterized protein</fullName>
    </submittedName>
</protein>
<comment type="caution">
    <text evidence="2">The sequence shown here is derived from an EMBL/GenBank/DDBJ whole genome shotgun (WGS) entry which is preliminary data.</text>
</comment>